<dbReference type="PROSITE" id="PS50109">
    <property type="entry name" value="HIS_KIN"/>
    <property type="match status" value="1"/>
</dbReference>
<evidence type="ECO:0000256" key="6">
    <source>
        <dbReference type="ARBA" id="ARBA00022679"/>
    </source>
</evidence>
<dbReference type="InterPro" id="IPR050351">
    <property type="entry name" value="BphY/WalK/GraS-like"/>
</dbReference>
<dbReference type="SUPFAM" id="SSF55874">
    <property type="entry name" value="ATPase domain of HSP90 chaperone/DNA topoisomerase II/histidine kinase"/>
    <property type="match status" value="1"/>
</dbReference>
<dbReference type="Pfam" id="PF05227">
    <property type="entry name" value="CHASE3"/>
    <property type="match status" value="1"/>
</dbReference>
<name>A0A8D5JLB3_9PROT</name>
<comment type="subcellular location">
    <subcellularLocation>
        <location evidence="2">Cell membrane</location>
    </subcellularLocation>
</comment>
<keyword evidence="7" id="KW-0547">Nucleotide-binding</keyword>
<protein>
    <recommendedName>
        <fullName evidence="3">histidine kinase</fullName>
        <ecNumber evidence="3">2.7.13.3</ecNumber>
    </recommendedName>
</protein>
<dbReference type="SUPFAM" id="SSF47384">
    <property type="entry name" value="Homodimeric domain of signal transducing histidine kinase"/>
    <property type="match status" value="1"/>
</dbReference>
<evidence type="ECO:0000313" key="14">
    <source>
        <dbReference type="EMBL" id="BCM24700.1"/>
    </source>
</evidence>
<dbReference type="FunFam" id="3.30.565.10:FF:000023">
    <property type="entry name" value="PAS domain-containing sensor histidine kinase"/>
    <property type="match status" value="1"/>
</dbReference>
<dbReference type="Gene3D" id="3.30.565.10">
    <property type="entry name" value="Histidine kinase-like ATPase, C-terminal domain"/>
    <property type="match status" value="1"/>
</dbReference>
<dbReference type="CDD" id="cd19410">
    <property type="entry name" value="HK9-like_sensor"/>
    <property type="match status" value="1"/>
</dbReference>
<keyword evidence="4" id="KW-1003">Cell membrane</keyword>
<dbReference type="Proteomes" id="UP000826722">
    <property type="component" value="Chromosome"/>
</dbReference>
<dbReference type="GO" id="GO:0030295">
    <property type="term" value="F:protein kinase activator activity"/>
    <property type="evidence" value="ECO:0007669"/>
    <property type="project" value="TreeGrafter"/>
</dbReference>
<dbReference type="GO" id="GO:0005886">
    <property type="term" value="C:plasma membrane"/>
    <property type="evidence" value="ECO:0007669"/>
    <property type="project" value="UniProtKB-SubCell"/>
</dbReference>
<feature type="transmembrane region" description="Helical" evidence="12">
    <location>
        <begin position="189"/>
        <end position="208"/>
    </location>
</feature>
<dbReference type="InterPro" id="IPR003661">
    <property type="entry name" value="HisK_dim/P_dom"/>
</dbReference>
<organism evidence="14 15">
    <name type="scientific">Methyloradius palustris</name>
    <dbReference type="NCBI Taxonomy" id="2778876"/>
    <lineage>
        <taxon>Bacteria</taxon>
        <taxon>Pseudomonadati</taxon>
        <taxon>Pseudomonadota</taxon>
        <taxon>Betaproteobacteria</taxon>
        <taxon>Nitrosomonadales</taxon>
        <taxon>Methylophilaceae</taxon>
        <taxon>Methyloradius</taxon>
    </lineage>
</organism>
<keyword evidence="15" id="KW-1185">Reference proteome</keyword>
<evidence type="ECO:0000256" key="3">
    <source>
        <dbReference type="ARBA" id="ARBA00012438"/>
    </source>
</evidence>
<dbReference type="AlphaFoldDB" id="A0A8D5JLB3"/>
<evidence type="ECO:0000256" key="2">
    <source>
        <dbReference type="ARBA" id="ARBA00004236"/>
    </source>
</evidence>
<dbReference type="RefSeq" id="WP_225907103.1">
    <property type="nucleotide sequence ID" value="NZ_AP024110.1"/>
</dbReference>
<accession>A0A8D5JLB3</accession>
<evidence type="ECO:0000256" key="4">
    <source>
        <dbReference type="ARBA" id="ARBA00022475"/>
    </source>
</evidence>
<feature type="domain" description="Histidine kinase" evidence="13">
    <location>
        <begin position="242"/>
        <end position="457"/>
    </location>
</feature>
<dbReference type="Pfam" id="PF00512">
    <property type="entry name" value="HisKA"/>
    <property type="match status" value="1"/>
</dbReference>
<keyword evidence="6" id="KW-0808">Transferase</keyword>
<gene>
    <name evidence="14" type="ORF">ZMTM_09590</name>
</gene>
<evidence type="ECO:0000256" key="7">
    <source>
        <dbReference type="ARBA" id="ARBA00022741"/>
    </source>
</evidence>
<evidence type="ECO:0000256" key="12">
    <source>
        <dbReference type="SAM" id="Phobius"/>
    </source>
</evidence>
<keyword evidence="11 12" id="KW-0472">Membrane</keyword>
<keyword evidence="10" id="KW-0902">Two-component regulatory system</keyword>
<keyword evidence="9" id="KW-0067">ATP-binding</keyword>
<evidence type="ECO:0000256" key="9">
    <source>
        <dbReference type="ARBA" id="ARBA00022840"/>
    </source>
</evidence>
<dbReference type="GO" id="GO:0000155">
    <property type="term" value="F:phosphorelay sensor kinase activity"/>
    <property type="evidence" value="ECO:0007669"/>
    <property type="project" value="InterPro"/>
</dbReference>
<keyword evidence="12" id="KW-0812">Transmembrane</keyword>
<keyword evidence="8 14" id="KW-0418">Kinase</keyword>
<dbReference type="GO" id="GO:0007234">
    <property type="term" value="P:osmosensory signaling via phosphorelay pathway"/>
    <property type="evidence" value="ECO:0007669"/>
    <property type="project" value="TreeGrafter"/>
</dbReference>
<dbReference type="CDD" id="cd00082">
    <property type="entry name" value="HisKA"/>
    <property type="match status" value="1"/>
</dbReference>
<dbReference type="GO" id="GO:0005524">
    <property type="term" value="F:ATP binding"/>
    <property type="evidence" value="ECO:0007669"/>
    <property type="project" value="UniProtKB-KW"/>
</dbReference>
<dbReference type="InterPro" id="IPR007891">
    <property type="entry name" value="CHASE3"/>
</dbReference>
<dbReference type="Pfam" id="PF02518">
    <property type="entry name" value="HATPase_c"/>
    <property type="match status" value="1"/>
</dbReference>
<proteinExistence type="predicted"/>
<feature type="transmembrane region" description="Helical" evidence="12">
    <location>
        <begin position="12"/>
        <end position="31"/>
    </location>
</feature>
<dbReference type="InterPro" id="IPR003594">
    <property type="entry name" value="HATPase_dom"/>
</dbReference>
<dbReference type="InterPro" id="IPR036097">
    <property type="entry name" value="HisK_dim/P_sf"/>
</dbReference>
<reference evidence="14" key="1">
    <citation type="journal article" date="2021" name="Arch. Microbiol.">
        <title>Methyloradius palustris gen. nov., sp. nov., a methanol-oxidizing bacterium isolated from snow.</title>
        <authorList>
            <person name="Miyadera T."/>
            <person name="Kojima H."/>
            <person name="Fukui M."/>
        </authorList>
    </citation>
    <scope>NUCLEOTIDE SEQUENCE</scope>
    <source>
        <strain evidence="14">Zm11</strain>
    </source>
</reference>
<dbReference type="PRINTS" id="PR00344">
    <property type="entry name" value="BCTRLSENSOR"/>
</dbReference>
<dbReference type="SMART" id="SM00388">
    <property type="entry name" value="HisKA"/>
    <property type="match status" value="1"/>
</dbReference>
<dbReference type="EC" id="2.7.13.3" evidence="3"/>
<dbReference type="InterPro" id="IPR036890">
    <property type="entry name" value="HATPase_C_sf"/>
</dbReference>
<evidence type="ECO:0000259" key="13">
    <source>
        <dbReference type="PROSITE" id="PS50109"/>
    </source>
</evidence>
<comment type="catalytic activity">
    <reaction evidence="1">
        <text>ATP + protein L-histidine = ADP + protein N-phospho-L-histidine.</text>
        <dbReference type="EC" id="2.7.13.3"/>
    </reaction>
</comment>
<evidence type="ECO:0000256" key="8">
    <source>
        <dbReference type="ARBA" id="ARBA00022777"/>
    </source>
</evidence>
<keyword evidence="5" id="KW-0597">Phosphoprotein</keyword>
<dbReference type="PANTHER" id="PTHR42878:SF15">
    <property type="entry name" value="BACTERIOPHYTOCHROME"/>
    <property type="match status" value="1"/>
</dbReference>
<dbReference type="PANTHER" id="PTHR42878">
    <property type="entry name" value="TWO-COMPONENT HISTIDINE KINASE"/>
    <property type="match status" value="1"/>
</dbReference>
<dbReference type="KEGG" id="mpau:ZMTM_09590"/>
<dbReference type="SMART" id="SM00387">
    <property type="entry name" value="HATPase_c"/>
    <property type="match status" value="1"/>
</dbReference>
<dbReference type="Gene3D" id="1.10.287.130">
    <property type="match status" value="1"/>
</dbReference>
<evidence type="ECO:0000256" key="5">
    <source>
        <dbReference type="ARBA" id="ARBA00022553"/>
    </source>
</evidence>
<dbReference type="InterPro" id="IPR005467">
    <property type="entry name" value="His_kinase_dom"/>
</dbReference>
<evidence type="ECO:0000256" key="1">
    <source>
        <dbReference type="ARBA" id="ARBA00000085"/>
    </source>
</evidence>
<sequence>MPALKTKKDMLISAGIVLAFVLLVVISFITYTRTSQFMASSRWVDHTYTVLSQINLLLSELKDAETSQRGFLLTNDEKFLEPYNKAVSNLPNSIQRLKSLTKDNFDQQDDIALFEELANRKLLFLEQAINMQRQHAWKGNEDILQTLQGGKMTMDELRLHIQTMTLREERLLDQRAESEKAHAVSTQRWILFGNLGAILLILTSFLLLRQQIKQRIVAQRRAEKTALQLEITNKELESFSYSVSHDLRSPLRAIDGYSRMFEEDYGDKVDEEGRRLLGVVRANSKKMRMLIDDLLDFARTGRQAMDRQEVDMNQLVDEVWAEVLVAEHPNPTLQFYKHSLQPVWGDPVLLKQLLSNLLSNAVKYSSTREQPKVEISSREKDREIIYQIQDNGVGFDMRYYKKLFGVFQRLHTAEEFPGTGVGLAIVQRIILRHNGRVWAESEIEVGSTFSFSLPVKEV</sequence>
<evidence type="ECO:0000256" key="11">
    <source>
        <dbReference type="ARBA" id="ARBA00023136"/>
    </source>
</evidence>
<evidence type="ECO:0000313" key="15">
    <source>
        <dbReference type="Proteomes" id="UP000826722"/>
    </source>
</evidence>
<dbReference type="InterPro" id="IPR004358">
    <property type="entry name" value="Sig_transdc_His_kin-like_C"/>
</dbReference>
<dbReference type="EMBL" id="AP024110">
    <property type="protein sequence ID" value="BCM24700.1"/>
    <property type="molecule type" value="Genomic_DNA"/>
</dbReference>
<keyword evidence="12" id="KW-1133">Transmembrane helix</keyword>
<evidence type="ECO:0000256" key="10">
    <source>
        <dbReference type="ARBA" id="ARBA00023012"/>
    </source>
</evidence>
<dbReference type="GO" id="GO:0000156">
    <property type="term" value="F:phosphorelay response regulator activity"/>
    <property type="evidence" value="ECO:0007669"/>
    <property type="project" value="TreeGrafter"/>
</dbReference>